<reference evidence="2" key="1">
    <citation type="submission" date="2021-01" db="EMBL/GenBank/DDBJ databases">
        <authorList>
            <person name="Corre E."/>
            <person name="Pelletier E."/>
            <person name="Niang G."/>
            <person name="Scheremetjew M."/>
            <person name="Finn R."/>
            <person name="Kale V."/>
            <person name="Holt S."/>
            <person name="Cochrane G."/>
            <person name="Meng A."/>
            <person name="Brown T."/>
            <person name="Cohen L."/>
        </authorList>
    </citation>
    <scope>NUCLEOTIDE SEQUENCE</scope>
    <source>
        <strain evidence="2">Pop2</strain>
    </source>
</reference>
<sequence>MPRRLGSSVQGFVNKWVNANRESVVYGDGEDYKQVVVFEPETEARPKSTLRHKPKTNKSSGRRRHSQLNSPYDDISQHHEIVGPAIYHGYEDEKSLAEVSCRTVITASTHSTHSTRRSAASASSSNSLKSASPAPCDDDASASSYSKRLKLSNGGSAGSLPPPLPPPPDVPGVYYGVEYNCRSGSISSPPPTVPEEMAEAPPSDVPGVYYGIDYGGSGIPPGPSMPPAMDNNLGPAILPPPPGLVIGSISHRPGAPPPPPPTMQMDHRVYYPPRPGSVEAYIPHHIPHNPSPGPPQEIVALCHPRRSRQPPSPQLRPHQTPSRGHQCHVRPVAPPPPVMHFIHQHPPATPTLSSSSQAQMDVSMSSLSSQDGFLSKDMARSVVKTEDNQQSRPQVPKREAMEQDIQADPVQSSSVVGKDTTVRFASDMDEHMDEDEHTDDNSSAESDTSEIEAKMDAALVLSALSFTKQGAASGGKGSAEAKGKKGLLLRKSRSPADSKRSSPGSMITWRARRAARAADNEYDN</sequence>
<evidence type="ECO:0000313" key="2">
    <source>
        <dbReference type="EMBL" id="CAD9329427.1"/>
    </source>
</evidence>
<gene>
    <name evidence="2" type="ORF">DBRI1063_LOCUS10755</name>
</gene>
<organism evidence="2">
    <name type="scientific">Ditylum brightwellii</name>
    <dbReference type="NCBI Taxonomy" id="49249"/>
    <lineage>
        <taxon>Eukaryota</taxon>
        <taxon>Sar</taxon>
        <taxon>Stramenopiles</taxon>
        <taxon>Ochrophyta</taxon>
        <taxon>Bacillariophyta</taxon>
        <taxon>Mediophyceae</taxon>
        <taxon>Lithodesmiophycidae</taxon>
        <taxon>Lithodesmiales</taxon>
        <taxon>Lithodesmiaceae</taxon>
        <taxon>Ditylum</taxon>
    </lineage>
</organism>
<feature type="region of interest" description="Disordered" evidence="1">
    <location>
        <begin position="107"/>
        <end position="145"/>
    </location>
</feature>
<feature type="compositionally biased region" description="Basic residues" evidence="1">
    <location>
        <begin position="48"/>
        <end position="66"/>
    </location>
</feature>
<feature type="region of interest" description="Disordered" evidence="1">
    <location>
        <begin position="469"/>
        <end position="524"/>
    </location>
</feature>
<feature type="compositionally biased region" description="Basic and acidic residues" evidence="1">
    <location>
        <begin position="377"/>
        <end position="389"/>
    </location>
</feature>
<feature type="compositionally biased region" description="Basic residues" evidence="1">
    <location>
        <begin position="484"/>
        <end position="493"/>
    </location>
</feature>
<accession>A0A7S1Z5T7</accession>
<feature type="compositionally biased region" description="Polar residues" evidence="1">
    <location>
        <begin position="350"/>
        <end position="372"/>
    </location>
</feature>
<feature type="region of interest" description="Disordered" evidence="1">
    <location>
        <begin position="40"/>
        <end position="77"/>
    </location>
</feature>
<evidence type="ECO:0000256" key="1">
    <source>
        <dbReference type="SAM" id="MobiDB-lite"/>
    </source>
</evidence>
<feature type="region of interest" description="Disordered" evidence="1">
    <location>
        <begin position="305"/>
        <end position="454"/>
    </location>
</feature>
<dbReference type="AlphaFoldDB" id="A0A7S1Z5T7"/>
<name>A0A7S1Z5T7_9STRA</name>
<proteinExistence type="predicted"/>
<dbReference type="EMBL" id="HBGN01016696">
    <property type="protein sequence ID" value="CAD9329427.1"/>
    <property type="molecule type" value="Transcribed_RNA"/>
</dbReference>
<protein>
    <submittedName>
        <fullName evidence="2">Uncharacterized protein</fullName>
    </submittedName>
</protein>